<accession>A0ABP7E2K8</accession>
<dbReference type="EMBL" id="BAABBF010000004">
    <property type="protein sequence ID" value="GAA3712526.1"/>
    <property type="molecule type" value="Genomic_DNA"/>
</dbReference>
<dbReference type="RefSeq" id="WP_344693402.1">
    <property type="nucleotide sequence ID" value="NZ_BAABBF010000004.1"/>
</dbReference>
<dbReference type="InterPro" id="IPR016084">
    <property type="entry name" value="Haem_Oase-like_multi-hlx"/>
</dbReference>
<dbReference type="SUPFAM" id="SSF48613">
    <property type="entry name" value="Heme oxygenase-like"/>
    <property type="match status" value="1"/>
</dbReference>
<keyword evidence="2" id="KW-1185">Reference proteome</keyword>
<dbReference type="Gene3D" id="1.20.910.10">
    <property type="entry name" value="Heme oxygenase-like"/>
    <property type="match status" value="1"/>
</dbReference>
<dbReference type="Proteomes" id="UP001500523">
    <property type="component" value="Unassembled WGS sequence"/>
</dbReference>
<proteinExistence type="predicted"/>
<dbReference type="CDD" id="cd19166">
    <property type="entry name" value="HemeO-bac"/>
    <property type="match status" value="1"/>
</dbReference>
<organism evidence="1 2">
    <name type="scientific">Sphingomonas cynarae</name>
    <dbReference type="NCBI Taxonomy" id="930197"/>
    <lineage>
        <taxon>Bacteria</taxon>
        <taxon>Pseudomonadati</taxon>
        <taxon>Pseudomonadota</taxon>
        <taxon>Alphaproteobacteria</taxon>
        <taxon>Sphingomonadales</taxon>
        <taxon>Sphingomonadaceae</taxon>
        <taxon>Sphingomonas</taxon>
    </lineage>
</organism>
<protein>
    <submittedName>
        <fullName evidence="1">Biliverdin-producing heme oxygenase</fullName>
    </submittedName>
</protein>
<gene>
    <name evidence="1" type="ORF">GCM10022268_21710</name>
</gene>
<comment type="caution">
    <text evidence="1">The sequence shown here is derived from an EMBL/GenBank/DDBJ whole genome shotgun (WGS) entry which is preliminary data.</text>
</comment>
<sequence>MTPVARLRAATAPLHDMVDAAFGHHDLAKAEDYSRFLIAHALALPAAERQFATIDGLPPWRIRTPLLSADLQDLGHALPIPLAFALPDRAGAAWGALYVTEGSRLGGIMLARSVDVGLPTRYLGAKHESGEWRSLLAAIDAEGERQGEAWTDSAITGAEACFTLYRHAATRIAAS</sequence>
<reference evidence="2" key="1">
    <citation type="journal article" date="2019" name="Int. J. Syst. Evol. Microbiol.">
        <title>The Global Catalogue of Microorganisms (GCM) 10K type strain sequencing project: providing services to taxonomists for standard genome sequencing and annotation.</title>
        <authorList>
            <consortium name="The Broad Institute Genomics Platform"/>
            <consortium name="The Broad Institute Genome Sequencing Center for Infectious Disease"/>
            <person name="Wu L."/>
            <person name="Ma J."/>
        </authorList>
    </citation>
    <scope>NUCLEOTIDE SEQUENCE [LARGE SCALE GENOMIC DNA]</scope>
    <source>
        <strain evidence="2">JCM 17498</strain>
    </source>
</reference>
<evidence type="ECO:0000313" key="1">
    <source>
        <dbReference type="EMBL" id="GAA3712526.1"/>
    </source>
</evidence>
<evidence type="ECO:0000313" key="2">
    <source>
        <dbReference type="Proteomes" id="UP001500523"/>
    </source>
</evidence>
<name>A0ABP7E2K8_9SPHN</name>